<accession>X1U828</accession>
<evidence type="ECO:0000313" key="1">
    <source>
        <dbReference type="EMBL" id="GAI95985.1"/>
    </source>
</evidence>
<protein>
    <submittedName>
        <fullName evidence="1">Uncharacterized protein</fullName>
    </submittedName>
</protein>
<dbReference type="AlphaFoldDB" id="X1U828"/>
<dbReference type="EMBL" id="BARW01024796">
    <property type="protein sequence ID" value="GAI95985.1"/>
    <property type="molecule type" value="Genomic_DNA"/>
</dbReference>
<sequence length="262" mass="29561">TRYKRSFLIGLCEGPASVLRAWKGKKEIPLNDFTIFDGNNNTGMNIIIGKEFANYKNLCCVFFDEYDLGNQDVLPNFQFEVSFIPSYNLVFGGDNTSLTWLDSSLNESINYTIPGGSIAEIVRDVYFQANRKTFAVTEEGYLHLFNKDGIPDTSWGIDGKIFVSEECRGVLVHSNGFIFVTYLSWAVNAPSMSKFTSSGELVWEKQFCAPLTFKQWQNKLIQHGDNIIATCSSNWPEGKYGLGIRTDSDGIELNRYVEVPLK</sequence>
<organism evidence="1">
    <name type="scientific">marine sediment metagenome</name>
    <dbReference type="NCBI Taxonomy" id="412755"/>
    <lineage>
        <taxon>unclassified sequences</taxon>
        <taxon>metagenomes</taxon>
        <taxon>ecological metagenomes</taxon>
    </lineage>
</organism>
<name>X1U828_9ZZZZ</name>
<proteinExistence type="predicted"/>
<feature type="non-terminal residue" evidence="1">
    <location>
        <position position="262"/>
    </location>
</feature>
<comment type="caution">
    <text evidence="1">The sequence shown here is derived from an EMBL/GenBank/DDBJ whole genome shotgun (WGS) entry which is preliminary data.</text>
</comment>
<reference evidence="1" key="1">
    <citation type="journal article" date="2014" name="Front. Microbiol.">
        <title>High frequency of phylogenetically diverse reductive dehalogenase-homologous genes in deep subseafloor sedimentary metagenomes.</title>
        <authorList>
            <person name="Kawai M."/>
            <person name="Futagami T."/>
            <person name="Toyoda A."/>
            <person name="Takaki Y."/>
            <person name="Nishi S."/>
            <person name="Hori S."/>
            <person name="Arai W."/>
            <person name="Tsubouchi T."/>
            <person name="Morono Y."/>
            <person name="Uchiyama I."/>
            <person name="Ito T."/>
            <person name="Fujiyama A."/>
            <person name="Inagaki F."/>
            <person name="Takami H."/>
        </authorList>
    </citation>
    <scope>NUCLEOTIDE SEQUENCE</scope>
    <source>
        <strain evidence="1">Expedition CK06-06</strain>
    </source>
</reference>
<gene>
    <name evidence="1" type="ORF">S12H4_40796</name>
</gene>
<feature type="non-terminal residue" evidence="1">
    <location>
        <position position="1"/>
    </location>
</feature>